<dbReference type="Proteomes" id="UP000193719">
    <property type="component" value="Unassembled WGS sequence"/>
</dbReference>
<dbReference type="Pfam" id="PF19026">
    <property type="entry name" value="UBA_HYPK"/>
    <property type="match status" value="1"/>
</dbReference>
<accession>A0A1Y1VLG2</accession>
<name>A0A1Y1VLG2_9FUNG</name>
<dbReference type="PANTHER" id="PTHR31184:SF2">
    <property type="entry name" value="HUNTINGTIN-INTERACTING PROTEIN K"/>
    <property type="match status" value="1"/>
</dbReference>
<dbReference type="GO" id="GO:0050821">
    <property type="term" value="P:protein stabilization"/>
    <property type="evidence" value="ECO:0007669"/>
    <property type="project" value="TreeGrafter"/>
</dbReference>
<dbReference type="InterPro" id="IPR009060">
    <property type="entry name" value="UBA-like_sf"/>
</dbReference>
<evidence type="ECO:0000313" key="3">
    <source>
        <dbReference type="EMBL" id="ORX59301.1"/>
    </source>
</evidence>
<dbReference type="InterPro" id="IPR038922">
    <property type="entry name" value="HYPK_UBA"/>
</dbReference>
<reference evidence="3 4" key="2">
    <citation type="submission" date="2016-08" db="EMBL/GenBank/DDBJ databases">
        <title>Pervasive Adenine N6-methylation of Active Genes in Fungi.</title>
        <authorList>
            <consortium name="DOE Joint Genome Institute"/>
            <person name="Mondo S.J."/>
            <person name="Dannebaum R.O."/>
            <person name="Kuo R.C."/>
            <person name="Labutti K."/>
            <person name="Haridas S."/>
            <person name="Kuo A."/>
            <person name="Salamov A."/>
            <person name="Ahrendt S.R."/>
            <person name="Lipzen A."/>
            <person name="Sullivan W."/>
            <person name="Andreopoulos W.B."/>
            <person name="Clum A."/>
            <person name="Lindquist E."/>
            <person name="Daum C."/>
            <person name="Ramamoorthy G.K."/>
            <person name="Gryganskyi A."/>
            <person name="Culley D."/>
            <person name="Magnuson J.K."/>
            <person name="James T.Y."/>
            <person name="O'Malley M.A."/>
            <person name="Stajich J.E."/>
            <person name="Spatafora J.W."/>
            <person name="Visel A."/>
            <person name="Grigoriev I.V."/>
        </authorList>
    </citation>
    <scope>NUCLEOTIDE SEQUENCE [LARGE SCALE GENOMIC DNA]</scope>
    <source>
        <strain evidence="4">finn</strain>
    </source>
</reference>
<protein>
    <recommendedName>
        <fullName evidence="2">UBA domain-containing protein</fullName>
    </recommendedName>
</protein>
<evidence type="ECO:0000259" key="2">
    <source>
        <dbReference type="PROSITE" id="PS50030"/>
    </source>
</evidence>
<evidence type="ECO:0000313" key="4">
    <source>
        <dbReference type="Proteomes" id="UP000193719"/>
    </source>
</evidence>
<dbReference type="InterPro" id="IPR015940">
    <property type="entry name" value="UBA"/>
</dbReference>
<dbReference type="InterPro" id="IPR044034">
    <property type="entry name" value="NAC-like_UBA"/>
</dbReference>
<feature type="compositionally biased region" description="Basic and acidic residues" evidence="1">
    <location>
        <begin position="1"/>
        <end position="10"/>
    </location>
</feature>
<evidence type="ECO:0000256" key="1">
    <source>
        <dbReference type="SAM" id="MobiDB-lite"/>
    </source>
</evidence>
<dbReference type="AlphaFoldDB" id="A0A1Y1VLG2"/>
<dbReference type="EMBL" id="MCFH01000003">
    <property type="protein sequence ID" value="ORX59301.1"/>
    <property type="molecule type" value="Genomic_DNA"/>
</dbReference>
<dbReference type="OrthoDB" id="285219at2759"/>
<feature type="region of interest" description="Disordered" evidence="1">
    <location>
        <begin position="1"/>
        <end position="32"/>
    </location>
</feature>
<dbReference type="SUPFAM" id="SSF46934">
    <property type="entry name" value="UBA-like"/>
    <property type="match status" value="1"/>
</dbReference>
<dbReference type="PROSITE" id="PS50030">
    <property type="entry name" value="UBA"/>
    <property type="match status" value="1"/>
</dbReference>
<dbReference type="Gene3D" id="1.10.8.10">
    <property type="entry name" value="DNA helicase RuvA subunit, C-terminal domain"/>
    <property type="match status" value="1"/>
</dbReference>
<reference evidence="3 4" key="1">
    <citation type="submission" date="2016-08" db="EMBL/GenBank/DDBJ databases">
        <title>Genomes of anaerobic fungi encode conserved fungal cellulosomes for biomass hydrolysis.</title>
        <authorList>
            <consortium name="DOE Joint Genome Institute"/>
            <person name="Haitjema C.H."/>
            <person name="Gilmore S.P."/>
            <person name="Henske J.K."/>
            <person name="Solomon K.V."/>
            <person name="De Groot R."/>
            <person name="Kuo A."/>
            <person name="Mondo S.J."/>
            <person name="Salamov A.A."/>
            <person name="Labutti K."/>
            <person name="Zhao Z."/>
            <person name="Chiniquy J."/>
            <person name="Barry K."/>
            <person name="Brewer H.M."/>
            <person name="Purvine S.O."/>
            <person name="Wright A.T."/>
            <person name="Boxma B."/>
            <person name="Van Alen T."/>
            <person name="Hackstein J.H."/>
            <person name="Baker S.E."/>
            <person name="Grigoriev I.V."/>
            <person name="O'Malley M.A."/>
        </authorList>
    </citation>
    <scope>NUCLEOTIDE SEQUENCE [LARGE SCALE GENOMIC DNA]</scope>
    <source>
        <strain evidence="4">finn</strain>
    </source>
</reference>
<keyword evidence="4" id="KW-1185">Reference proteome</keyword>
<feature type="domain" description="UBA" evidence="2">
    <location>
        <begin position="74"/>
        <end position="114"/>
    </location>
</feature>
<comment type="caution">
    <text evidence="3">The sequence shown here is derived from an EMBL/GenBank/DDBJ whole genome shotgun (WGS) entry which is preliminary data.</text>
</comment>
<dbReference type="CDD" id="cd14361">
    <property type="entry name" value="UBA_HYPK"/>
    <property type="match status" value="1"/>
</dbReference>
<proteinExistence type="predicted"/>
<sequence length="114" mass="13156">MSNNKEKSNTEGEEEQQQNGHQGMASKDLKNINDYFDELNHAHDEDKLNKAINVAMEEKKKNKALVNDKKQDVKINKDDVDVMNEMDISKDDAEKYLQQNNGDLEATLKYLIEN</sequence>
<gene>
    <name evidence="3" type="ORF">BCR36DRAFT_90670</name>
</gene>
<organism evidence="3 4">
    <name type="scientific">Piromyces finnis</name>
    <dbReference type="NCBI Taxonomy" id="1754191"/>
    <lineage>
        <taxon>Eukaryota</taxon>
        <taxon>Fungi</taxon>
        <taxon>Fungi incertae sedis</taxon>
        <taxon>Chytridiomycota</taxon>
        <taxon>Chytridiomycota incertae sedis</taxon>
        <taxon>Neocallimastigomycetes</taxon>
        <taxon>Neocallimastigales</taxon>
        <taxon>Neocallimastigaceae</taxon>
        <taxon>Piromyces</taxon>
    </lineage>
</organism>
<dbReference type="InterPro" id="IPR052617">
    <property type="entry name" value="Huntingtin-int_K"/>
</dbReference>
<dbReference type="GO" id="GO:0043066">
    <property type="term" value="P:negative regulation of apoptotic process"/>
    <property type="evidence" value="ECO:0007669"/>
    <property type="project" value="TreeGrafter"/>
</dbReference>
<dbReference type="STRING" id="1754191.A0A1Y1VLG2"/>
<dbReference type="PANTHER" id="PTHR31184">
    <property type="entry name" value="HUNTINGTIN-INTERACTING PROTEIN K FAMILY MEMBER"/>
    <property type="match status" value="1"/>
</dbReference>